<dbReference type="InterPro" id="IPR036259">
    <property type="entry name" value="MFS_trans_sf"/>
</dbReference>
<comment type="subcellular location">
    <subcellularLocation>
        <location evidence="1">Cell membrane</location>
        <topology evidence="1">Multi-pass membrane protein</topology>
    </subcellularLocation>
</comment>
<keyword evidence="2" id="KW-0813">Transport</keyword>
<evidence type="ECO:0000313" key="11">
    <source>
        <dbReference type="Proteomes" id="UP000012015"/>
    </source>
</evidence>
<name>M7NE93_9MICC</name>
<evidence type="ECO:0000313" key="10">
    <source>
        <dbReference type="EMBL" id="EMR00135.1"/>
    </source>
</evidence>
<comment type="caution">
    <text evidence="10">The sequence shown here is derived from an EMBL/GenBank/DDBJ whole genome shotgun (WGS) entry which is preliminary data.</text>
</comment>
<feature type="region of interest" description="Disordered" evidence="7">
    <location>
        <begin position="227"/>
        <end position="251"/>
    </location>
</feature>
<evidence type="ECO:0000256" key="4">
    <source>
        <dbReference type="ARBA" id="ARBA00022692"/>
    </source>
</evidence>
<dbReference type="InterPro" id="IPR011701">
    <property type="entry name" value="MFS"/>
</dbReference>
<protein>
    <submittedName>
        <fullName evidence="10">EmrB/QacA subfamily drug resistance transporter</fullName>
    </submittedName>
</protein>
<dbReference type="SUPFAM" id="SSF103473">
    <property type="entry name" value="MFS general substrate transporter"/>
    <property type="match status" value="1"/>
</dbReference>
<evidence type="ECO:0000259" key="9">
    <source>
        <dbReference type="PROSITE" id="PS50850"/>
    </source>
</evidence>
<evidence type="ECO:0000256" key="2">
    <source>
        <dbReference type="ARBA" id="ARBA00022448"/>
    </source>
</evidence>
<evidence type="ECO:0000256" key="3">
    <source>
        <dbReference type="ARBA" id="ARBA00022475"/>
    </source>
</evidence>
<dbReference type="EMBL" id="AOCK01000001">
    <property type="protein sequence ID" value="EMR00135.1"/>
    <property type="molecule type" value="Genomic_DNA"/>
</dbReference>
<accession>M7NE93</accession>
<feature type="domain" description="Major facilitator superfamily (MFS) profile" evidence="9">
    <location>
        <begin position="27"/>
        <end position="251"/>
    </location>
</feature>
<keyword evidence="6 8" id="KW-0472">Membrane</keyword>
<dbReference type="Proteomes" id="UP000012015">
    <property type="component" value="Unassembled WGS sequence"/>
</dbReference>
<proteinExistence type="predicted"/>
<dbReference type="GO" id="GO:0005886">
    <property type="term" value="C:plasma membrane"/>
    <property type="evidence" value="ECO:0007669"/>
    <property type="project" value="UniProtKB-SubCell"/>
</dbReference>
<dbReference type="GO" id="GO:0022857">
    <property type="term" value="F:transmembrane transporter activity"/>
    <property type="evidence" value="ECO:0007669"/>
    <property type="project" value="InterPro"/>
</dbReference>
<feature type="transmembrane region" description="Helical" evidence="8">
    <location>
        <begin position="93"/>
        <end position="111"/>
    </location>
</feature>
<gene>
    <name evidence="10" type="ORF">ADIAG_00142</name>
</gene>
<keyword evidence="4 8" id="KW-0812">Transmembrane</keyword>
<dbReference type="InterPro" id="IPR020846">
    <property type="entry name" value="MFS_dom"/>
</dbReference>
<dbReference type="PANTHER" id="PTHR42718:SF46">
    <property type="entry name" value="BLR6921 PROTEIN"/>
    <property type="match status" value="1"/>
</dbReference>
<dbReference type="Gene3D" id="1.20.1720.10">
    <property type="entry name" value="Multidrug resistance protein D"/>
    <property type="match status" value="1"/>
</dbReference>
<dbReference type="PANTHER" id="PTHR42718">
    <property type="entry name" value="MAJOR FACILITATOR SUPERFAMILY MULTIDRUG TRANSPORTER MFSC"/>
    <property type="match status" value="1"/>
</dbReference>
<organism evidence="10 11">
    <name type="scientific">Paeniglutamicibacter gangotriensis Lz1y</name>
    <dbReference type="NCBI Taxonomy" id="1276920"/>
    <lineage>
        <taxon>Bacteria</taxon>
        <taxon>Bacillati</taxon>
        <taxon>Actinomycetota</taxon>
        <taxon>Actinomycetes</taxon>
        <taxon>Micrococcales</taxon>
        <taxon>Micrococcaceae</taxon>
        <taxon>Paeniglutamicibacter</taxon>
    </lineage>
</organism>
<evidence type="ECO:0000256" key="1">
    <source>
        <dbReference type="ARBA" id="ARBA00004651"/>
    </source>
</evidence>
<sequence>MALDTPGRHHSQDTESEEAYLPHKWSASWVLVIGLGMIIPGGTIVGVALPSIITSLDLELTEAQWINSTYSVVFVALLPSTGRSGNRLGRKRLFIAGTAIFVVGSTLAALSGSSPLLLARVVQGIGGSMVLPANLSTSNAVLRGKDRAAAFGVWGLGCNHVRGRRRGAVARWPARRVFLPGADLPGQCADRGGRGLRDHRETLQGMTGAYAGRNGPVPDLAPKRRRFSGSSDRVARPGGDRGLFAVGPAAR</sequence>
<reference evidence="10 11" key="1">
    <citation type="journal article" date="2013" name="Genome Announc.">
        <title>Draft Genome Sequence of Arthrobacter gangotriensis Strain Lz1yT, Isolated from a Penguin Rookery Soil Sample Collected in Antarctica, near the Indian Station Dakshin Gangotri.</title>
        <authorList>
            <person name="Shivaji S."/>
            <person name="Ara S."/>
            <person name="Bandi S."/>
            <person name="Singh A."/>
            <person name="Kumar Pinnaka A."/>
        </authorList>
    </citation>
    <scope>NUCLEOTIDE SEQUENCE [LARGE SCALE GENOMIC DNA]</scope>
    <source>
        <strain evidence="10 11">Lz1y</strain>
    </source>
</reference>
<evidence type="ECO:0000256" key="5">
    <source>
        <dbReference type="ARBA" id="ARBA00022989"/>
    </source>
</evidence>
<evidence type="ECO:0000256" key="7">
    <source>
        <dbReference type="SAM" id="MobiDB-lite"/>
    </source>
</evidence>
<evidence type="ECO:0000256" key="6">
    <source>
        <dbReference type="ARBA" id="ARBA00023136"/>
    </source>
</evidence>
<evidence type="ECO:0000256" key="8">
    <source>
        <dbReference type="SAM" id="Phobius"/>
    </source>
</evidence>
<dbReference type="AlphaFoldDB" id="M7NE93"/>
<dbReference type="STRING" id="1276920.ADIAG_00142"/>
<keyword evidence="11" id="KW-1185">Reference proteome</keyword>
<dbReference type="PATRIC" id="fig|1276920.7.peg.139"/>
<feature type="transmembrane region" description="Helical" evidence="8">
    <location>
        <begin position="29"/>
        <end position="53"/>
    </location>
</feature>
<keyword evidence="5 8" id="KW-1133">Transmembrane helix</keyword>
<dbReference type="eggNOG" id="COG0477">
    <property type="taxonomic scope" value="Bacteria"/>
</dbReference>
<dbReference type="Pfam" id="PF07690">
    <property type="entry name" value="MFS_1"/>
    <property type="match status" value="1"/>
</dbReference>
<dbReference type="PROSITE" id="PS50850">
    <property type="entry name" value="MFS"/>
    <property type="match status" value="1"/>
</dbReference>
<keyword evidence="3" id="KW-1003">Cell membrane</keyword>
<dbReference type="RefSeq" id="WP_007269349.1">
    <property type="nucleotide sequence ID" value="NZ_AOCK01000001.1"/>
</dbReference>